<dbReference type="InterPro" id="IPR006665">
    <property type="entry name" value="OmpA-like"/>
</dbReference>
<comment type="caution">
    <text evidence="2">The sequence shown here is derived from an EMBL/GenBank/DDBJ whole genome shotgun (WGS) entry which is preliminary data.</text>
</comment>
<evidence type="ECO:0000313" key="3">
    <source>
        <dbReference type="Proteomes" id="UP000279384"/>
    </source>
</evidence>
<dbReference type="InterPro" id="IPR036737">
    <property type="entry name" value="OmpA-like_sf"/>
</dbReference>
<dbReference type="EMBL" id="RBID01000008">
    <property type="protein sequence ID" value="RKQ61926.1"/>
    <property type="molecule type" value="Genomic_DNA"/>
</dbReference>
<dbReference type="Pfam" id="PF00691">
    <property type="entry name" value="OmpA"/>
    <property type="match status" value="1"/>
</dbReference>
<evidence type="ECO:0000259" key="1">
    <source>
        <dbReference type="Pfam" id="PF00691"/>
    </source>
</evidence>
<accession>A0A495BKH2</accession>
<proteinExistence type="predicted"/>
<organism evidence="2 3">
    <name type="scientific">Vogesella indigofera</name>
    <name type="common">Pseudomonas indigofera</name>
    <dbReference type="NCBI Taxonomy" id="45465"/>
    <lineage>
        <taxon>Bacteria</taxon>
        <taxon>Pseudomonadati</taxon>
        <taxon>Pseudomonadota</taxon>
        <taxon>Betaproteobacteria</taxon>
        <taxon>Neisseriales</taxon>
        <taxon>Chromobacteriaceae</taxon>
        <taxon>Vogesella</taxon>
    </lineage>
</organism>
<dbReference type="Gene3D" id="3.30.1330.60">
    <property type="entry name" value="OmpA-like domain"/>
    <property type="match status" value="1"/>
</dbReference>
<dbReference type="AlphaFoldDB" id="A0A495BKH2"/>
<dbReference type="PROSITE" id="PS51257">
    <property type="entry name" value="PROKAR_LIPOPROTEIN"/>
    <property type="match status" value="1"/>
</dbReference>
<gene>
    <name evidence="2" type="ORF">C8E02_0472</name>
</gene>
<dbReference type="SUPFAM" id="SSF103088">
    <property type="entry name" value="OmpA-like"/>
    <property type="match status" value="1"/>
</dbReference>
<reference evidence="2 3" key="1">
    <citation type="submission" date="2018-10" db="EMBL/GenBank/DDBJ databases">
        <title>Genomic Encyclopedia of Type Strains, Phase IV (KMG-IV): sequencing the most valuable type-strain genomes for metagenomic binning, comparative biology and taxonomic classification.</title>
        <authorList>
            <person name="Goeker M."/>
        </authorList>
    </citation>
    <scope>NUCLEOTIDE SEQUENCE [LARGE SCALE GENOMIC DNA]</scope>
    <source>
        <strain evidence="2 3">DSM 3303</strain>
    </source>
</reference>
<name>A0A495BKH2_VOGIN</name>
<protein>
    <submittedName>
        <fullName evidence="2">Outer membrane protein OmpA-like peptidoglycan-associated protein</fullName>
    </submittedName>
</protein>
<sequence>MFYRLTILAISTALLLGCANSRKNKTPPPDPATVQAQESKAIVVKVAEGVEQATAKVQEATGNKAVVADPTLVPFDKMSAKLSPLTEQQVRALAPALVIAKQIIITGYCDRREVGNAPAAARARAETVKKLLVDNGIAAKRIVLKIDTVQRLHAARVTFNG</sequence>
<feature type="domain" description="OmpA-like" evidence="1">
    <location>
        <begin position="75"/>
        <end position="144"/>
    </location>
</feature>
<dbReference type="Proteomes" id="UP000279384">
    <property type="component" value="Unassembled WGS sequence"/>
</dbReference>
<dbReference type="RefSeq" id="WP_047968427.1">
    <property type="nucleotide sequence ID" value="NZ_RBID01000008.1"/>
</dbReference>
<evidence type="ECO:0000313" key="2">
    <source>
        <dbReference type="EMBL" id="RKQ61926.1"/>
    </source>
</evidence>